<evidence type="ECO:0000313" key="1">
    <source>
        <dbReference type="EMBL" id="PON70151.1"/>
    </source>
</evidence>
<feature type="non-terminal residue" evidence="1">
    <location>
        <position position="58"/>
    </location>
</feature>
<organism evidence="1 2">
    <name type="scientific">Parasponia andersonii</name>
    <name type="common">Sponia andersonii</name>
    <dbReference type="NCBI Taxonomy" id="3476"/>
    <lineage>
        <taxon>Eukaryota</taxon>
        <taxon>Viridiplantae</taxon>
        <taxon>Streptophyta</taxon>
        <taxon>Embryophyta</taxon>
        <taxon>Tracheophyta</taxon>
        <taxon>Spermatophyta</taxon>
        <taxon>Magnoliopsida</taxon>
        <taxon>eudicotyledons</taxon>
        <taxon>Gunneridae</taxon>
        <taxon>Pentapetalae</taxon>
        <taxon>rosids</taxon>
        <taxon>fabids</taxon>
        <taxon>Rosales</taxon>
        <taxon>Cannabaceae</taxon>
        <taxon>Parasponia</taxon>
    </lineage>
</organism>
<keyword evidence="2" id="KW-1185">Reference proteome</keyword>
<dbReference type="AlphaFoldDB" id="A0A2P5DA35"/>
<dbReference type="EMBL" id="JXTB01000052">
    <property type="protein sequence ID" value="PON70151.1"/>
    <property type="molecule type" value="Genomic_DNA"/>
</dbReference>
<protein>
    <submittedName>
        <fullName evidence="1">Uncharacterized protein</fullName>
    </submittedName>
</protein>
<dbReference type="Proteomes" id="UP000237105">
    <property type="component" value="Unassembled WGS sequence"/>
</dbReference>
<evidence type="ECO:0000313" key="2">
    <source>
        <dbReference type="Proteomes" id="UP000237105"/>
    </source>
</evidence>
<accession>A0A2P5DA35</accession>
<comment type="caution">
    <text evidence="1">The sequence shown here is derived from an EMBL/GenBank/DDBJ whole genome shotgun (WGS) entry which is preliminary data.</text>
</comment>
<name>A0A2P5DA35_PARAD</name>
<gene>
    <name evidence="1" type="ORF">PanWU01x14_083260</name>
</gene>
<sequence length="58" mass="6538">MNNQREQKLVPLDLEIERIFRARRRAQQQGLAGVEGMAEVACANNAAAMADDRDRAIR</sequence>
<proteinExistence type="predicted"/>
<reference evidence="2" key="1">
    <citation type="submission" date="2016-06" db="EMBL/GenBank/DDBJ databases">
        <title>Parallel loss of symbiosis genes in relatives of nitrogen-fixing non-legume Parasponia.</title>
        <authorList>
            <person name="Van Velzen R."/>
            <person name="Holmer R."/>
            <person name="Bu F."/>
            <person name="Rutten L."/>
            <person name="Van Zeijl A."/>
            <person name="Liu W."/>
            <person name="Santuari L."/>
            <person name="Cao Q."/>
            <person name="Sharma T."/>
            <person name="Shen D."/>
            <person name="Roswanjaya Y."/>
            <person name="Wardhani T."/>
            <person name="Kalhor M.S."/>
            <person name="Jansen J."/>
            <person name="Van den Hoogen J."/>
            <person name="Gungor B."/>
            <person name="Hartog M."/>
            <person name="Hontelez J."/>
            <person name="Verver J."/>
            <person name="Yang W.-C."/>
            <person name="Schijlen E."/>
            <person name="Repin R."/>
            <person name="Schilthuizen M."/>
            <person name="Schranz E."/>
            <person name="Heidstra R."/>
            <person name="Miyata K."/>
            <person name="Fedorova E."/>
            <person name="Kohlen W."/>
            <person name="Bisseling T."/>
            <person name="Smit S."/>
            <person name="Geurts R."/>
        </authorList>
    </citation>
    <scope>NUCLEOTIDE SEQUENCE [LARGE SCALE GENOMIC DNA]</scope>
    <source>
        <strain evidence="2">cv. WU1-14</strain>
    </source>
</reference>